<reference evidence="1 2" key="1">
    <citation type="submission" date="2020-08" db="EMBL/GenBank/DDBJ databases">
        <title>Genomic Encyclopedia of Type Strains, Phase IV (KMG-IV): sequencing the most valuable type-strain genomes for metagenomic binning, comparative biology and taxonomic classification.</title>
        <authorList>
            <person name="Goeker M."/>
        </authorList>
    </citation>
    <scope>NUCLEOTIDE SEQUENCE [LARGE SCALE GENOMIC DNA]</scope>
    <source>
        <strain evidence="1 2">DSM 101791</strain>
    </source>
</reference>
<dbReference type="EMBL" id="JACHFN010000006">
    <property type="protein sequence ID" value="MBB5234387.1"/>
    <property type="molecule type" value="Genomic_DNA"/>
</dbReference>
<sequence>MNEQLKQTIQALQGGVTNLDGGAAASNVTSWHQTLSGVPGAETLVDHLAQLKAALEGGDLDGAAALLPGLSSETERLASQAPAADQDGLRQLADLLRG</sequence>
<evidence type="ECO:0000313" key="2">
    <source>
        <dbReference type="Proteomes" id="UP000525389"/>
    </source>
</evidence>
<dbReference type="Proteomes" id="UP000525389">
    <property type="component" value="Unassembled WGS sequence"/>
</dbReference>
<evidence type="ECO:0000313" key="1">
    <source>
        <dbReference type="EMBL" id="MBB5234387.1"/>
    </source>
</evidence>
<organism evidence="1 2">
    <name type="scientific">Deinococcus budaensis</name>
    <dbReference type="NCBI Taxonomy" id="1665626"/>
    <lineage>
        <taxon>Bacteria</taxon>
        <taxon>Thermotogati</taxon>
        <taxon>Deinococcota</taxon>
        <taxon>Deinococci</taxon>
        <taxon>Deinococcales</taxon>
        <taxon>Deinococcaceae</taxon>
        <taxon>Deinococcus</taxon>
    </lineage>
</organism>
<proteinExistence type="predicted"/>
<dbReference type="RefSeq" id="WP_184028157.1">
    <property type="nucleotide sequence ID" value="NZ_JACHFN010000006.1"/>
</dbReference>
<comment type="caution">
    <text evidence="1">The sequence shown here is derived from an EMBL/GenBank/DDBJ whole genome shotgun (WGS) entry which is preliminary data.</text>
</comment>
<keyword evidence="2" id="KW-1185">Reference proteome</keyword>
<gene>
    <name evidence="1" type="ORF">HNQ09_001825</name>
</gene>
<protein>
    <submittedName>
        <fullName evidence="1">Uncharacterized protein</fullName>
    </submittedName>
</protein>
<dbReference type="AlphaFoldDB" id="A0A7W8GEY7"/>
<name>A0A7W8GEY7_9DEIO</name>
<accession>A0A7W8GEY7</accession>